<feature type="transmembrane region" description="Helical" evidence="6">
    <location>
        <begin position="380"/>
        <end position="402"/>
    </location>
</feature>
<feature type="transmembrane region" description="Helical" evidence="6">
    <location>
        <begin position="297"/>
        <end position="315"/>
    </location>
</feature>
<proteinExistence type="predicted"/>
<feature type="transmembrane region" description="Helical" evidence="6">
    <location>
        <begin position="145"/>
        <end position="165"/>
    </location>
</feature>
<feature type="transmembrane region" description="Helical" evidence="6">
    <location>
        <begin position="171"/>
        <end position="190"/>
    </location>
</feature>
<dbReference type="Gene3D" id="1.20.1250.20">
    <property type="entry name" value="MFS general substrate transporter like domains"/>
    <property type="match status" value="1"/>
</dbReference>
<dbReference type="InterPro" id="IPR050495">
    <property type="entry name" value="ATG22/LtaA_families"/>
</dbReference>
<evidence type="ECO:0000256" key="4">
    <source>
        <dbReference type="ARBA" id="ARBA00022989"/>
    </source>
</evidence>
<comment type="caution">
    <text evidence="7">The sequence shown here is derived from an EMBL/GenBank/DDBJ whole genome shotgun (WGS) entry which is preliminary data.</text>
</comment>
<feature type="transmembrane region" description="Helical" evidence="6">
    <location>
        <begin position="82"/>
        <end position="99"/>
    </location>
</feature>
<dbReference type="PANTHER" id="PTHR23519:SF1">
    <property type="entry name" value="AUTOPHAGY-RELATED PROTEIN 22"/>
    <property type="match status" value="1"/>
</dbReference>
<dbReference type="AlphaFoldDB" id="A0A9D1WFS2"/>
<feature type="transmembrane region" description="Helical" evidence="6">
    <location>
        <begin position="105"/>
        <end position="124"/>
    </location>
</feature>
<reference evidence="7" key="2">
    <citation type="submission" date="2021-04" db="EMBL/GenBank/DDBJ databases">
        <authorList>
            <person name="Gilroy R."/>
        </authorList>
    </citation>
    <scope>NUCLEOTIDE SEQUENCE</scope>
    <source>
        <strain evidence="7">ChiSjej1B19-8411</strain>
    </source>
</reference>
<evidence type="ECO:0000256" key="6">
    <source>
        <dbReference type="SAM" id="Phobius"/>
    </source>
</evidence>
<dbReference type="SUPFAM" id="SSF103473">
    <property type="entry name" value="MFS general substrate transporter"/>
    <property type="match status" value="1"/>
</dbReference>
<keyword evidence="2" id="KW-0813">Transport</keyword>
<evidence type="ECO:0000256" key="3">
    <source>
        <dbReference type="ARBA" id="ARBA00022692"/>
    </source>
</evidence>
<feature type="transmembrane region" description="Helical" evidence="6">
    <location>
        <begin position="321"/>
        <end position="343"/>
    </location>
</feature>
<name>A0A9D1WFS2_9FIRM</name>
<organism evidence="7 8">
    <name type="scientific">Candidatus Blautia gallistercoris</name>
    <dbReference type="NCBI Taxonomy" id="2838490"/>
    <lineage>
        <taxon>Bacteria</taxon>
        <taxon>Bacillati</taxon>
        <taxon>Bacillota</taxon>
        <taxon>Clostridia</taxon>
        <taxon>Lachnospirales</taxon>
        <taxon>Lachnospiraceae</taxon>
        <taxon>Blautia</taxon>
    </lineage>
</organism>
<feature type="transmembrane region" description="Helical" evidence="6">
    <location>
        <begin position="355"/>
        <end position="374"/>
    </location>
</feature>
<evidence type="ECO:0000313" key="8">
    <source>
        <dbReference type="Proteomes" id="UP000886817"/>
    </source>
</evidence>
<feature type="transmembrane region" description="Helical" evidence="6">
    <location>
        <begin position="53"/>
        <end position="70"/>
    </location>
</feature>
<evidence type="ECO:0000256" key="5">
    <source>
        <dbReference type="ARBA" id="ARBA00023136"/>
    </source>
</evidence>
<gene>
    <name evidence="7" type="ORF">IAA45_01350</name>
</gene>
<dbReference type="InterPro" id="IPR024671">
    <property type="entry name" value="Atg22-like"/>
</dbReference>
<dbReference type="PANTHER" id="PTHR23519">
    <property type="entry name" value="AUTOPHAGY-RELATED PROTEIN 22"/>
    <property type="match status" value="1"/>
</dbReference>
<feature type="transmembrane region" description="Helical" evidence="6">
    <location>
        <begin position="12"/>
        <end position="33"/>
    </location>
</feature>
<protein>
    <submittedName>
        <fullName evidence="7">MFS transporter</fullName>
    </submittedName>
</protein>
<keyword evidence="3 6" id="KW-0812">Transmembrane</keyword>
<feature type="transmembrane region" description="Helical" evidence="6">
    <location>
        <begin position="265"/>
        <end position="285"/>
    </location>
</feature>
<dbReference type="GO" id="GO:0012505">
    <property type="term" value="C:endomembrane system"/>
    <property type="evidence" value="ECO:0007669"/>
    <property type="project" value="UniProtKB-SubCell"/>
</dbReference>
<comment type="subcellular location">
    <subcellularLocation>
        <location evidence="1">Endomembrane system</location>
        <topology evidence="1">Multi-pass membrane protein</topology>
    </subcellularLocation>
</comment>
<dbReference type="Pfam" id="PF11700">
    <property type="entry name" value="ATG22"/>
    <property type="match status" value="1"/>
</dbReference>
<evidence type="ECO:0000313" key="7">
    <source>
        <dbReference type="EMBL" id="HIX58351.1"/>
    </source>
</evidence>
<dbReference type="EMBL" id="DXEX01000037">
    <property type="protein sequence ID" value="HIX58351.1"/>
    <property type="molecule type" value="Genomic_DNA"/>
</dbReference>
<feature type="transmembrane region" description="Helical" evidence="6">
    <location>
        <begin position="232"/>
        <end position="250"/>
    </location>
</feature>
<keyword evidence="5 6" id="KW-0472">Membrane</keyword>
<keyword evidence="4 6" id="KW-1133">Transmembrane helix</keyword>
<evidence type="ECO:0000256" key="2">
    <source>
        <dbReference type="ARBA" id="ARBA00022448"/>
    </source>
</evidence>
<sequence length="411" mass="45331">MDKLSKIEKQWILYDVGNSAYVMLCTTIIPLYFKNLASAAGVSDANSTAYLSYALSISTIVVAVLGPILGTMADTRGYKKPLFTLAFGVGVLGCLGIIFPDQWLAFLIVFVIGRVGYQLSLIFYDSMLIDITSNERMDTVSSYGYAWGYIGSCIPFIASLVLILFAEPLGLTTGLATGIAFAINAVWWLLTTLPLLKNYRQIHYVEKVEHPVAESLGRIVSVLKKVGKNSHIFYFLIAFFFYIDGVYTIIDLATSYGKDVGISDTSLLLALLMTQVVAFPCSILFAKISKKFQTTKLIQIGILGYLFISLFALQLDQAWEFWFLAVCVAVFQGSIQALSRSYFARIIPKENSSEYFGFYDIFGKGAAFIGTTLMGVSTQIFGTSKAGVGLLSVMFIIGFVLFRKAVKYETT</sequence>
<dbReference type="InterPro" id="IPR036259">
    <property type="entry name" value="MFS_trans_sf"/>
</dbReference>
<reference evidence="7" key="1">
    <citation type="journal article" date="2021" name="PeerJ">
        <title>Extensive microbial diversity within the chicken gut microbiome revealed by metagenomics and culture.</title>
        <authorList>
            <person name="Gilroy R."/>
            <person name="Ravi A."/>
            <person name="Getino M."/>
            <person name="Pursley I."/>
            <person name="Horton D.L."/>
            <person name="Alikhan N.F."/>
            <person name="Baker D."/>
            <person name="Gharbi K."/>
            <person name="Hall N."/>
            <person name="Watson M."/>
            <person name="Adriaenssens E.M."/>
            <person name="Foster-Nyarko E."/>
            <person name="Jarju S."/>
            <person name="Secka A."/>
            <person name="Antonio M."/>
            <person name="Oren A."/>
            <person name="Chaudhuri R.R."/>
            <person name="La Ragione R."/>
            <person name="Hildebrand F."/>
            <person name="Pallen M.J."/>
        </authorList>
    </citation>
    <scope>NUCLEOTIDE SEQUENCE</scope>
    <source>
        <strain evidence="7">ChiSjej1B19-8411</strain>
    </source>
</reference>
<dbReference type="Proteomes" id="UP000886817">
    <property type="component" value="Unassembled WGS sequence"/>
</dbReference>
<accession>A0A9D1WFS2</accession>
<evidence type="ECO:0000256" key="1">
    <source>
        <dbReference type="ARBA" id="ARBA00004127"/>
    </source>
</evidence>